<evidence type="ECO:0000313" key="2">
    <source>
        <dbReference type="EMBL" id="MZS88160.1"/>
    </source>
</evidence>
<organism evidence="2 3">
    <name type="scientific">Blautia wexlerae</name>
    <dbReference type="NCBI Taxonomy" id="418240"/>
    <lineage>
        <taxon>Bacteria</taxon>
        <taxon>Bacillati</taxon>
        <taxon>Bacillota</taxon>
        <taxon>Clostridia</taxon>
        <taxon>Lachnospirales</taxon>
        <taxon>Lachnospiraceae</taxon>
        <taxon>Blautia</taxon>
    </lineage>
</organism>
<evidence type="ECO:0000313" key="3">
    <source>
        <dbReference type="Proteomes" id="UP000477156"/>
    </source>
</evidence>
<keyword evidence="1" id="KW-0175">Coiled coil</keyword>
<comment type="caution">
    <text evidence="2">The sequence shown here is derived from an EMBL/GenBank/DDBJ whole genome shotgun (WGS) entry which is preliminary data.</text>
</comment>
<dbReference type="EMBL" id="WWVF01000005">
    <property type="protein sequence ID" value="MZS88160.1"/>
    <property type="molecule type" value="Genomic_DNA"/>
</dbReference>
<dbReference type="SUPFAM" id="SSF57997">
    <property type="entry name" value="Tropomyosin"/>
    <property type="match status" value="1"/>
</dbReference>
<dbReference type="Proteomes" id="UP000477156">
    <property type="component" value="Unassembled WGS sequence"/>
</dbReference>
<protein>
    <submittedName>
        <fullName evidence="2">Uncharacterized protein</fullName>
    </submittedName>
</protein>
<dbReference type="AlphaFoldDB" id="A0A6L8XQN7"/>
<feature type="coiled-coil region" evidence="1">
    <location>
        <begin position="37"/>
        <end position="81"/>
    </location>
</feature>
<name>A0A6L8XQN7_9FIRM</name>
<proteinExistence type="predicted"/>
<gene>
    <name evidence="2" type="ORF">GT712_03410</name>
</gene>
<dbReference type="RefSeq" id="WP_117674585.1">
    <property type="nucleotide sequence ID" value="NZ_JAJCMK010000001.1"/>
</dbReference>
<reference evidence="2 3" key="1">
    <citation type="journal article" date="2019" name="Nat. Med.">
        <title>A library of human gut bacterial isolates paired with longitudinal multiomics data enables mechanistic microbiome research.</title>
        <authorList>
            <person name="Poyet M."/>
            <person name="Groussin M."/>
            <person name="Gibbons S.M."/>
            <person name="Avila-Pacheco J."/>
            <person name="Jiang X."/>
            <person name="Kearney S.M."/>
            <person name="Perrotta A.R."/>
            <person name="Berdy B."/>
            <person name="Zhao S."/>
            <person name="Lieberman T.D."/>
            <person name="Swanson P.K."/>
            <person name="Smith M."/>
            <person name="Roesemann S."/>
            <person name="Alexander J.E."/>
            <person name="Rich S.A."/>
            <person name="Livny J."/>
            <person name="Vlamakis H."/>
            <person name="Clish C."/>
            <person name="Bullock K."/>
            <person name="Deik A."/>
            <person name="Scott J."/>
            <person name="Pierce K.A."/>
            <person name="Xavier R.J."/>
            <person name="Alm E.J."/>
        </authorList>
    </citation>
    <scope>NUCLEOTIDE SEQUENCE [LARGE SCALE GENOMIC DNA]</scope>
    <source>
        <strain evidence="2 3">BIOML-A12</strain>
    </source>
</reference>
<sequence>METIISACISAAVTLIVCVISNNAQQEKTRTLMEYKLEELTKRVNEHNNLIKRTYALEEKMSVHEEQIKVANHRIEDLERKGE</sequence>
<accession>A0A6L8XQN7</accession>
<evidence type="ECO:0000256" key="1">
    <source>
        <dbReference type="SAM" id="Coils"/>
    </source>
</evidence>